<organism evidence="3 4">
    <name type="scientific">Hoeflea prorocentri</name>
    <dbReference type="NCBI Taxonomy" id="1922333"/>
    <lineage>
        <taxon>Bacteria</taxon>
        <taxon>Pseudomonadati</taxon>
        <taxon>Pseudomonadota</taxon>
        <taxon>Alphaproteobacteria</taxon>
        <taxon>Hyphomicrobiales</taxon>
        <taxon>Rhizobiaceae</taxon>
        <taxon>Hoeflea</taxon>
    </lineage>
</organism>
<feature type="transmembrane region" description="Helical" evidence="2">
    <location>
        <begin position="142"/>
        <end position="162"/>
    </location>
</feature>
<keyword evidence="2" id="KW-0812">Transmembrane</keyword>
<dbReference type="Proteomes" id="UP001151234">
    <property type="component" value="Unassembled WGS sequence"/>
</dbReference>
<keyword evidence="4" id="KW-1185">Reference proteome</keyword>
<evidence type="ECO:0000313" key="4">
    <source>
        <dbReference type="Proteomes" id="UP001151234"/>
    </source>
</evidence>
<proteinExistence type="predicted"/>
<feature type="transmembrane region" description="Helical" evidence="2">
    <location>
        <begin position="211"/>
        <end position="238"/>
    </location>
</feature>
<feature type="region of interest" description="Disordered" evidence="1">
    <location>
        <begin position="392"/>
        <end position="411"/>
    </location>
</feature>
<gene>
    <name evidence="3" type="ORF">OQ273_08060</name>
</gene>
<dbReference type="EMBL" id="JAPJZI010000001">
    <property type="protein sequence ID" value="MDA5398521.1"/>
    <property type="molecule type" value="Genomic_DNA"/>
</dbReference>
<feature type="transmembrane region" description="Helical" evidence="2">
    <location>
        <begin position="113"/>
        <end position="136"/>
    </location>
</feature>
<dbReference type="AlphaFoldDB" id="A0A9X3UKR5"/>
<evidence type="ECO:0000256" key="1">
    <source>
        <dbReference type="SAM" id="MobiDB-lite"/>
    </source>
</evidence>
<keyword evidence="2" id="KW-1133">Transmembrane helix</keyword>
<feature type="transmembrane region" description="Helical" evidence="2">
    <location>
        <begin position="12"/>
        <end position="35"/>
    </location>
</feature>
<feature type="transmembrane region" description="Helical" evidence="2">
    <location>
        <begin position="183"/>
        <end position="205"/>
    </location>
</feature>
<reference evidence="3" key="1">
    <citation type="submission" date="2022-11" db="EMBL/GenBank/DDBJ databases">
        <title>Draft genome sequence of Hoeflea poritis E7-10 and Hoeflea prorocentri PM5-8, separated from scleractinian coral Porites lutea and marine dinoflagellate.</title>
        <authorList>
            <person name="Zhang G."/>
            <person name="Wei Q."/>
            <person name="Cai L."/>
        </authorList>
    </citation>
    <scope>NUCLEOTIDE SEQUENCE</scope>
    <source>
        <strain evidence="3">PM5-8</strain>
    </source>
</reference>
<feature type="transmembrane region" description="Helical" evidence="2">
    <location>
        <begin position="330"/>
        <end position="348"/>
    </location>
</feature>
<comment type="caution">
    <text evidence="3">The sequence shown here is derived from an EMBL/GenBank/DDBJ whole genome shotgun (WGS) entry which is preliminary data.</text>
</comment>
<feature type="transmembrane region" description="Helical" evidence="2">
    <location>
        <begin position="360"/>
        <end position="379"/>
    </location>
</feature>
<accession>A0A9X3UKR5</accession>
<keyword evidence="2" id="KW-0472">Membrane</keyword>
<feature type="transmembrane region" description="Helical" evidence="2">
    <location>
        <begin position="250"/>
        <end position="269"/>
    </location>
</feature>
<name>A0A9X3UKR5_9HYPH</name>
<evidence type="ECO:0000313" key="3">
    <source>
        <dbReference type="EMBL" id="MDA5398521.1"/>
    </source>
</evidence>
<feature type="transmembrane region" description="Helical" evidence="2">
    <location>
        <begin position="55"/>
        <end position="77"/>
    </location>
</feature>
<dbReference type="NCBIfam" id="NF047644">
    <property type="entry name" value="TsoY_fam"/>
    <property type="match status" value="1"/>
</dbReference>
<evidence type="ECO:0000256" key="2">
    <source>
        <dbReference type="SAM" id="Phobius"/>
    </source>
</evidence>
<dbReference type="InterPro" id="IPR059133">
    <property type="entry name" value="TsoY-like"/>
</dbReference>
<sequence length="411" mass="44115">MKNTTRFSSPYNPLYFLASLGNGGLAVSFFMYLMFMLPHPVSPIPTFTTLAGVFAAGNPVTMALVSVAVVGILYFAFQHYRLLLRNLAAYKAFQQTPAYEKLMSGNAEVTRMAIPLTLAMSINVAFILGALFVPGLWGVVEYLFPAAIVAFGAVAVLALRMFASYAGRILTNGQFEWSANNSLSQLVAVFAMSMIGVGFAAPAAMSHVPTTVVVGMVLSIFFLTSAAIWGLIMVVLGFKDMLEHGVSEEGSPSLWIIIPIVTVSGIATVRLSHGLHHVFNGGPVPSDMLVNMAIMLSVQLLFGLIGFVTMRKLHYFADYIHGEKASAASYALICPGVALMVFGMFFLHPGLVANGIVDKFSIAYFILVAPLVYLQFVTIKTMVLLNRKHLGGSGAAQANPSRGMPSMDAAE</sequence>
<dbReference type="RefSeq" id="WP_267989935.1">
    <property type="nucleotide sequence ID" value="NZ_JAPJZI010000001.1"/>
</dbReference>
<feature type="transmembrane region" description="Helical" evidence="2">
    <location>
        <begin position="289"/>
        <end position="309"/>
    </location>
</feature>
<protein>
    <submittedName>
        <fullName evidence="3">Uncharacterized protein</fullName>
    </submittedName>
</protein>